<dbReference type="EMBL" id="CP002018">
    <property type="protein sequence ID" value="AEM41596.1"/>
    <property type="molecule type" value="Genomic_DNA"/>
</dbReference>
<dbReference type="GO" id="GO:0019265">
    <property type="term" value="P:glycine biosynthetic process, by transamination of glyoxylate"/>
    <property type="evidence" value="ECO:0007669"/>
    <property type="project" value="TreeGrafter"/>
</dbReference>
<evidence type="ECO:0000256" key="6">
    <source>
        <dbReference type="RuleBase" id="RU004075"/>
    </source>
</evidence>
<dbReference type="InterPro" id="IPR015424">
    <property type="entry name" value="PyrdxlP-dep_Trfase"/>
</dbReference>
<evidence type="ECO:0000313" key="9">
    <source>
        <dbReference type="EMBL" id="AEM41596.1"/>
    </source>
</evidence>
<reference evidence="9 10" key="1">
    <citation type="journal article" date="2011" name="J. Bacteriol.">
        <title>Complete genome sequence of the industrial strain Ketogulonicigenium vulgare WSH-001.</title>
        <authorList>
            <person name="Liu L."/>
            <person name="Li Y."/>
            <person name="Zhang J."/>
            <person name="Zhou Z."/>
            <person name="Liu J."/>
            <person name="Li X."/>
            <person name="Zhou J."/>
            <person name="Du G."/>
            <person name="Wang L."/>
            <person name="Chen J."/>
        </authorList>
    </citation>
    <scope>NUCLEOTIDE SEQUENCE [LARGE SCALE GENOMIC DNA]</scope>
    <source>
        <strain evidence="9 10">WSH-001</strain>
    </source>
</reference>
<dbReference type="KEGG" id="kvl:KVU_1756"/>
<comment type="cofactor">
    <cofactor evidence="1 5 7">
        <name>pyridoxal 5'-phosphate</name>
        <dbReference type="ChEBI" id="CHEBI:597326"/>
    </cofactor>
</comment>
<dbReference type="InterPro" id="IPR000192">
    <property type="entry name" value="Aminotrans_V_dom"/>
</dbReference>
<dbReference type="SUPFAM" id="SSF53383">
    <property type="entry name" value="PLP-dependent transferases"/>
    <property type="match status" value="1"/>
</dbReference>
<keyword evidence="9" id="KW-0808">Transferase</keyword>
<dbReference type="PIRSF" id="PIRSF000524">
    <property type="entry name" value="SPT"/>
    <property type="match status" value="1"/>
</dbReference>
<evidence type="ECO:0000256" key="1">
    <source>
        <dbReference type="ARBA" id="ARBA00001933"/>
    </source>
</evidence>
<evidence type="ECO:0000256" key="7">
    <source>
        <dbReference type="RuleBase" id="RU004504"/>
    </source>
</evidence>
<keyword evidence="10" id="KW-1185">Reference proteome</keyword>
<comment type="similarity">
    <text evidence="2 6">Belongs to the class-V pyridoxal-phosphate-dependent aminotransferase family.</text>
</comment>
<dbReference type="PANTHER" id="PTHR21152:SF40">
    <property type="entry name" value="ALANINE--GLYOXYLATE AMINOTRANSFERASE"/>
    <property type="match status" value="1"/>
</dbReference>
<keyword evidence="9" id="KW-0032">Aminotransferase</keyword>
<dbReference type="InterPro" id="IPR015421">
    <property type="entry name" value="PyrdxlP-dep_Trfase_major"/>
</dbReference>
<protein>
    <submittedName>
        <fullName evidence="9">Aminotransferase, class V</fullName>
        <ecNumber evidence="9">2.6.1.45</ecNumber>
    </submittedName>
</protein>
<feature type="domain" description="Aminotransferase class V" evidence="8">
    <location>
        <begin position="47"/>
        <end position="287"/>
    </location>
</feature>
<evidence type="ECO:0000256" key="5">
    <source>
        <dbReference type="PIRSR" id="PIRSR000524-50"/>
    </source>
</evidence>
<dbReference type="GO" id="GO:0050281">
    <property type="term" value="F:L-serine-glyoxylate transaminase activity"/>
    <property type="evidence" value="ECO:0007669"/>
    <property type="project" value="UniProtKB-EC"/>
</dbReference>
<evidence type="ECO:0000259" key="8">
    <source>
        <dbReference type="Pfam" id="PF00266"/>
    </source>
</evidence>
<dbReference type="InterPro" id="IPR024169">
    <property type="entry name" value="SP_NH2Trfase/AEP_transaminase"/>
</dbReference>
<organism evidence="9 10">
    <name type="scientific">Ketogulonicigenium vulgare (strain WSH-001)</name>
    <dbReference type="NCBI Taxonomy" id="759362"/>
    <lineage>
        <taxon>Bacteria</taxon>
        <taxon>Pseudomonadati</taxon>
        <taxon>Pseudomonadota</taxon>
        <taxon>Alphaproteobacteria</taxon>
        <taxon>Rhodobacterales</taxon>
        <taxon>Roseobacteraceae</taxon>
        <taxon>Ketogulonicigenium</taxon>
    </lineage>
</organism>
<name>F9Y3H6_KETVW</name>
<sequence>MFANGRTHLAIPGPSVTPDEVLRAMHRTSTDIYGGALLDMTVSIYPDLQKLARTASALPVIYLGNGHAAWEGAIANTLARGDRVLVLATGNFGIGWANQARAMGAEVVVVDFGLTTGIDLSRTEEALRADLASGTPYKAVLMSHVDTATSLCNPVLPVRQVMDAVGHPGLLMVDCIASLGCDRFEMDAWGVDVMVATSQKGLMVPPGISFVYFGAKALAAREGVGFVPAYWDLKPRANPPAFYGLFGGTPPVQHLYGLRAALDMIMAEGLENVWARHAGLAQAVWAAFDAWSAGGPVSLCLSDPSLRSHAVTAAYAGPGNGDALRGWVTKFTGVTLGVSLGRDPAADYFRVGHMGHVNAHDVFGVLGAMDAGLKALDIPHGEGALAAATKVIAAAAKKAA</sequence>
<dbReference type="PATRIC" id="fig|759362.5.peg.1817"/>
<feature type="modified residue" description="N6-(pyridoxal phosphate)lysine" evidence="5">
    <location>
        <position position="200"/>
    </location>
</feature>
<dbReference type="AlphaFoldDB" id="F9Y3H6"/>
<dbReference type="GO" id="GO:0004760">
    <property type="term" value="F:L-serine-pyruvate transaminase activity"/>
    <property type="evidence" value="ECO:0007669"/>
    <property type="project" value="TreeGrafter"/>
</dbReference>
<proteinExistence type="inferred from homology"/>
<keyword evidence="3 5" id="KW-0663">Pyridoxal phosphate</keyword>
<dbReference type="Gene3D" id="3.90.1150.10">
    <property type="entry name" value="Aspartate Aminotransferase, domain 1"/>
    <property type="match status" value="1"/>
</dbReference>
<dbReference type="OrthoDB" id="389074at2"/>
<feature type="binding site" evidence="4">
    <location>
        <position position="350"/>
    </location>
    <ligand>
        <name>substrate</name>
    </ligand>
</feature>
<evidence type="ECO:0000313" key="10">
    <source>
        <dbReference type="Proteomes" id="UP000000692"/>
    </source>
</evidence>
<dbReference type="InterPro" id="IPR015422">
    <property type="entry name" value="PyrdxlP-dep_Trfase_small"/>
</dbReference>
<dbReference type="PROSITE" id="PS00595">
    <property type="entry name" value="AA_TRANSFER_CLASS_5"/>
    <property type="match status" value="1"/>
</dbReference>
<dbReference type="Gene3D" id="3.40.640.10">
    <property type="entry name" value="Type I PLP-dependent aspartate aminotransferase-like (Major domain)"/>
    <property type="match status" value="1"/>
</dbReference>
<dbReference type="GO" id="GO:0008453">
    <property type="term" value="F:alanine-glyoxylate transaminase activity"/>
    <property type="evidence" value="ECO:0007669"/>
    <property type="project" value="TreeGrafter"/>
</dbReference>
<dbReference type="Pfam" id="PF00266">
    <property type="entry name" value="Aminotran_5"/>
    <property type="match status" value="1"/>
</dbReference>
<evidence type="ECO:0000256" key="3">
    <source>
        <dbReference type="ARBA" id="ARBA00022898"/>
    </source>
</evidence>
<dbReference type="EC" id="2.6.1.45" evidence="9"/>
<dbReference type="HOGENOM" id="CLU_027686_1_0_5"/>
<dbReference type="PANTHER" id="PTHR21152">
    <property type="entry name" value="AMINOTRANSFERASE CLASS V"/>
    <property type="match status" value="1"/>
</dbReference>
<dbReference type="eggNOG" id="COG0075">
    <property type="taxonomic scope" value="Bacteria"/>
</dbReference>
<gene>
    <name evidence="9" type="ordered locus">KVU_1756</name>
</gene>
<evidence type="ECO:0000256" key="4">
    <source>
        <dbReference type="PIRSR" id="PIRSR000524-1"/>
    </source>
</evidence>
<evidence type="ECO:0000256" key="2">
    <source>
        <dbReference type="ARBA" id="ARBA00009236"/>
    </source>
</evidence>
<dbReference type="Proteomes" id="UP000000692">
    <property type="component" value="Chromosome"/>
</dbReference>
<dbReference type="InterPro" id="IPR020578">
    <property type="entry name" value="Aminotrans_V_PyrdxlP_BS"/>
</dbReference>
<accession>F9Y3H6</accession>
<dbReference type="RefSeq" id="WP_013384957.1">
    <property type="nucleotide sequence ID" value="NC_017384.1"/>
</dbReference>